<sequence length="47" mass="5296">MPMSSPLTSARRRCPPPSQGRHHPLLPPLPRDRSHPLLVLHLPLVFS</sequence>
<accession>A0A5B7HQY2</accession>
<dbReference type="Proteomes" id="UP000324222">
    <property type="component" value="Unassembled WGS sequence"/>
</dbReference>
<dbReference type="AlphaFoldDB" id="A0A5B7HQY2"/>
<reference evidence="2 3" key="1">
    <citation type="submission" date="2019-05" db="EMBL/GenBank/DDBJ databases">
        <title>Another draft genome of Portunus trituberculatus and its Hox gene families provides insights of decapod evolution.</title>
        <authorList>
            <person name="Jeong J.-H."/>
            <person name="Song I."/>
            <person name="Kim S."/>
            <person name="Choi T."/>
            <person name="Kim D."/>
            <person name="Ryu S."/>
            <person name="Kim W."/>
        </authorList>
    </citation>
    <scope>NUCLEOTIDE SEQUENCE [LARGE SCALE GENOMIC DNA]</scope>
    <source>
        <tissue evidence="2">Muscle</tissue>
    </source>
</reference>
<evidence type="ECO:0000313" key="2">
    <source>
        <dbReference type="EMBL" id="MPC72533.1"/>
    </source>
</evidence>
<evidence type="ECO:0000313" key="3">
    <source>
        <dbReference type="Proteomes" id="UP000324222"/>
    </source>
</evidence>
<proteinExistence type="predicted"/>
<dbReference type="EMBL" id="VSRR010034902">
    <property type="protein sequence ID" value="MPC72533.1"/>
    <property type="molecule type" value="Genomic_DNA"/>
</dbReference>
<feature type="compositionally biased region" description="Basic residues" evidence="1">
    <location>
        <begin position="10"/>
        <end position="24"/>
    </location>
</feature>
<gene>
    <name evidence="2" type="ORF">E2C01_066843</name>
</gene>
<protein>
    <submittedName>
        <fullName evidence="2">Uncharacterized protein</fullName>
    </submittedName>
</protein>
<keyword evidence="3" id="KW-1185">Reference proteome</keyword>
<comment type="caution">
    <text evidence="2">The sequence shown here is derived from an EMBL/GenBank/DDBJ whole genome shotgun (WGS) entry which is preliminary data.</text>
</comment>
<name>A0A5B7HQY2_PORTR</name>
<organism evidence="2 3">
    <name type="scientific">Portunus trituberculatus</name>
    <name type="common">Swimming crab</name>
    <name type="synonym">Neptunus trituberculatus</name>
    <dbReference type="NCBI Taxonomy" id="210409"/>
    <lineage>
        <taxon>Eukaryota</taxon>
        <taxon>Metazoa</taxon>
        <taxon>Ecdysozoa</taxon>
        <taxon>Arthropoda</taxon>
        <taxon>Crustacea</taxon>
        <taxon>Multicrustacea</taxon>
        <taxon>Malacostraca</taxon>
        <taxon>Eumalacostraca</taxon>
        <taxon>Eucarida</taxon>
        <taxon>Decapoda</taxon>
        <taxon>Pleocyemata</taxon>
        <taxon>Brachyura</taxon>
        <taxon>Eubrachyura</taxon>
        <taxon>Portunoidea</taxon>
        <taxon>Portunidae</taxon>
        <taxon>Portuninae</taxon>
        <taxon>Portunus</taxon>
    </lineage>
</organism>
<feature type="region of interest" description="Disordered" evidence="1">
    <location>
        <begin position="1"/>
        <end position="33"/>
    </location>
</feature>
<evidence type="ECO:0000256" key="1">
    <source>
        <dbReference type="SAM" id="MobiDB-lite"/>
    </source>
</evidence>